<proteinExistence type="predicted"/>
<accession>X1AIC0</accession>
<evidence type="ECO:0000313" key="1">
    <source>
        <dbReference type="EMBL" id="GAG81809.1"/>
    </source>
</evidence>
<dbReference type="InterPro" id="IPR012334">
    <property type="entry name" value="Pectin_lyas_fold"/>
</dbReference>
<reference evidence="1" key="1">
    <citation type="journal article" date="2014" name="Front. Microbiol.">
        <title>High frequency of phylogenetically diverse reductive dehalogenase-homologous genes in deep subseafloor sedimentary metagenomes.</title>
        <authorList>
            <person name="Kawai M."/>
            <person name="Futagami T."/>
            <person name="Toyoda A."/>
            <person name="Takaki Y."/>
            <person name="Nishi S."/>
            <person name="Hori S."/>
            <person name="Arai W."/>
            <person name="Tsubouchi T."/>
            <person name="Morono Y."/>
            <person name="Uchiyama I."/>
            <person name="Ito T."/>
            <person name="Fujiyama A."/>
            <person name="Inagaki F."/>
            <person name="Takami H."/>
        </authorList>
    </citation>
    <scope>NUCLEOTIDE SEQUENCE</scope>
    <source>
        <strain evidence="1">Expedition CK06-06</strain>
    </source>
</reference>
<dbReference type="SUPFAM" id="SSF51126">
    <property type="entry name" value="Pectin lyase-like"/>
    <property type="match status" value="1"/>
</dbReference>
<dbReference type="EMBL" id="BART01019092">
    <property type="protein sequence ID" value="GAG81809.1"/>
    <property type="molecule type" value="Genomic_DNA"/>
</dbReference>
<protein>
    <recommendedName>
        <fullName evidence="2">Right handed beta helix domain-containing protein</fullName>
    </recommendedName>
</protein>
<gene>
    <name evidence="1" type="ORF">S01H4_35835</name>
</gene>
<name>X1AIC0_9ZZZZ</name>
<comment type="caution">
    <text evidence="1">The sequence shown here is derived from an EMBL/GenBank/DDBJ whole genome shotgun (WGS) entry which is preliminary data.</text>
</comment>
<dbReference type="AlphaFoldDB" id="X1AIC0"/>
<sequence length="226" mass="23497">TGEMLDSGFENLEFASPNTPTADCAAIIVETATTMFAMANSYIDNCFFTAGAIDDTYKSTGIILGALAAANGTYEFAEYSRINGNTFGSIGGRTFELTIGISLGSPDTSQGGAEYKGMTGCDISYNDIRACNIGIKIYAGEVGCTGSRITHNHISSSEHYHGTSTYGIGFMSASADLLCFVTDNRIITQAAATAAIYNASTGGMVQGNIVFENGTGTYALPTIASS</sequence>
<evidence type="ECO:0008006" key="2">
    <source>
        <dbReference type="Google" id="ProtNLM"/>
    </source>
</evidence>
<dbReference type="InterPro" id="IPR011050">
    <property type="entry name" value="Pectin_lyase_fold/virulence"/>
</dbReference>
<feature type="non-terminal residue" evidence="1">
    <location>
        <position position="1"/>
    </location>
</feature>
<dbReference type="Gene3D" id="2.160.20.10">
    <property type="entry name" value="Single-stranded right-handed beta-helix, Pectin lyase-like"/>
    <property type="match status" value="1"/>
</dbReference>
<organism evidence="1">
    <name type="scientific">marine sediment metagenome</name>
    <dbReference type="NCBI Taxonomy" id="412755"/>
    <lineage>
        <taxon>unclassified sequences</taxon>
        <taxon>metagenomes</taxon>
        <taxon>ecological metagenomes</taxon>
    </lineage>
</organism>